<name>A0A4Q0T0D3_9BACT</name>
<comment type="caution">
    <text evidence="1">The sequence shown here is derived from an EMBL/GenBank/DDBJ whole genome shotgun (WGS) entry which is preliminary data.</text>
</comment>
<proteinExistence type="predicted"/>
<protein>
    <submittedName>
        <fullName evidence="1">Uncharacterized protein</fullName>
    </submittedName>
</protein>
<evidence type="ECO:0000313" key="2">
    <source>
        <dbReference type="Proteomes" id="UP000289437"/>
    </source>
</evidence>
<gene>
    <name evidence="1" type="ORF">GRAN_3940</name>
</gene>
<evidence type="ECO:0000313" key="1">
    <source>
        <dbReference type="EMBL" id="RXH54836.1"/>
    </source>
</evidence>
<organism evidence="1 2">
    <name type="scientific">Granulicella sibirica</name>
    <dbReference type="NCBI Taxonomy" id="2479048"/>
    <lineage>
        <taxon>Bacteria</taxon>
        <taxon>Pseudomonadati</taxon>
        <taxon>Acidobacteriota</taxon>
        <taxon>Terriglobia</taxon>
        <taxon>Terriglobales</taxon>
        <taxon>Acidobacteriaceae</taxon>
        <taxon>Granulicella</taxon>
    </lineage>
</organism>
<reference evidence="2" key="2">
    <citation type="submission" date="2019-02" db="EMBL/GenBank/DDBJ databases">
        <title>Granulicella sibirica sp. nov., a psychrotolerant acidobacterium isolated from an organic soil layer in forested tundra, West Siberia.</title>
        <authorList>
            <person name="Oshkin I.Y."/>
            <person name="Kulichevskaya I.S."/>
            <person name="Rijpstra W.I.C."/>
            <person name="Sinninghe Damste J.S."/>
            <person name="Rakitin A.L."/>
            <person name="Ravin N.V."/>
            <person name="Dedysh S.N."/>
        </authorList>
    </citation>
    <scope>NUCLEOTIDE SEQUENCE [LARGE SCALE GENOMIC DNA]</scope>
    <source>
        <strain evidence="2">AF10</strain>
    </source>
</reference>
<sequence length="42" mass="4764">MALLMFSELKWSYQQARVALTDRTGYSLEVAAMQRGDLNAEV</sequence>
<reference evidence="1 2" key="1">
    <citation type="submission" date="2018-11" db="EMBL/GenBank/DDBJ databases">
        <authorList>
            <person name="Mardanov A.V."/>
            <person name="Ravin N.V."/>
            <person name="Dedysh S.N."/>
        </authorList>
    </citation>
    <scope>NUCLEOTIDE SEQUENCE [LARGE SCALE GENOMIC DNA]</scope>
    <source>
        <strain evidence="1 2">AF10</strain>
    </source>
</reference>
<dbReference type="EMBL" id="RDSM01000003">
    <property type="protein sequence ID" value="RXH54836.1"/>
    <property type="molecule type" value="Genomic_DNA"/>
</dbReference>
<keyword evidence="2" id="KW-1185">Reference proteome</keyword>
<dbReference type="Proteomes" id="UP000289437">
    <property type="component" value="Unassembled WGS sequence"/>
</dbReference>
<accession>A0A4Q0T0D3</accession>
<dbReference type="AlphaFoldDB" id="A0A4Q0T0D3"/>